<protein>
    <submittedName>
        <fullName evidence="1">Uncharacterized protein</fullName>
    </submittedName>
</protein>
<evidence type="ECO:0000313" key="2">
    <source>
        <dbReference type="Proteomes" id="UP001383192"/>
    </source>
</evidence>
<proteinExistence type="predicted"/>
<accession>A0AAW0CHE8</accession>
<dbReference type="EMBL" id="JAYKXP010000039">
    <property type="protein sequence ID" value="KAK7039288.1"/>
    <property type="molecule type" value="Genomic_DNA"/>
</dbReference>
<dbReference type="Proteomes" id="UP001383192">
    <property type="component" value="Unassembled WGS sequence"/>
</dbReference>
<dbReference type="AlphaFoldDB" id="A0AAW0CHE8"/>
<name>A0AAW0CHE8_9AGAR</name>
<reference evidence="1 2" key="1">
    <citation type="submission" date="2024-01" db="EMBL/GenBank/DDBJ databases">
        <title>A draft genome for a cacao thread blight-causing isolate of Paramarasmius palmivorus.</title>
        <authorList>
            <person name="Baruah I.K."/>
            <person name="Bukari Y."/>
            <person name="Amoako-Attah I."/>
            <person name="Meinhardt L.W."/>
            <person name="Bailey B.A."/>
            <person name="Cohen S.P."/>
        </authorList>
    </citation>
    <scope>NUCLEOTIDE SEQUENCE [LARGE SCALE GENOMIC DNA]</scope>
    <source>
        <strain evidence="1 2">GH-12</strain>
    </source>
</reference>
<organism evidence="1 2">
    <name type="scientific">Paramarasmius palmivorus</name>
    <dbReference type="NCBI Taxonomy" id="297713"/>
    <lineage>
        <taxon>Eukaryota</taxon>
        <taxon>Fungi</taxon>
        <taxon>Dikarya</taxon>
        <taxon>Basidiomycota</taxon>
        <taxon>Agaricomycotina</taxon>
        <taxon>Agaricomycetes</taxon>
        <taxon>Agaricomycetidae</taxon>
        <taxon>Agaricales</taxon>
        <taxon>Marasmiineae</taxon>
        <taxon>Marasmiaceae</taxon>
        <taxon>Paramarasmius</taxon>
    </lineage>
</organism>
<evidence type="ECO:0000313" key="1">
    <source>
        <dbReference type="EMBL" id="KAK7039288.1"/>
    </source>
</evidence>
<sequence length="296" mass="33156">MSTEYLYQGFLKAEDIDCFRAMQRKTGAIVSGSVLVERLSNAAFEPRDLDVFVKERGTLDAGACLSQCGFEFTPLPDRQVGGRRETKQQPAIFVDAVDTEFADWNPNTGTVADRYDCTHIAGVFNFVNKEKKVVQQVTSIPTVLHRVLTSTQLAASVMNFATAVEIVYLFPTLTFVDKKNLVLRDADSPAVKACIWKYEQRGWDTIETLSAFDALRCDSDTRAFHRSVGDDRCWKIRLTPSDKEERGLLSTMAPTWTLSFPTRNETRLVYSKSGNEAAHAEEGKYLVNILEAALTI</sequence>
<gene>
    <name evidence="1" type="ORF">VNI00_010193</name>
</gene>
<comment type="caution">
    <text evidence="1">The sequence shown here is derived from an EMBL/GenBank/DDBJ whole genome shotgun (WGS) entry which is preliminary data.</text>
</comment>
<keyword evidence="2" id="KW-1185">Reference proteome</keyword>